<proteinExistence type="evidence at transcript level"/>
<evidence type="ECO:0000313" key="8">
    <source>
        <dbReference type="EMBL" id="AJD87463.1"/>
    </source>
</evidence>
<feature type="binding site" description="axial binding residue" evidence="5">
    <location>
        <position position="434"/>
    </location>
    <ligand>
        <name>heme</name>
        <dbReference type="ChEBI" id="CHEBI:30413"/>
    </ligand>
    <ligandPart>
        <name>Fe</name>
        <dbReference type="ChEBI" id="CHEBI:18248"/>
    </ligandPart>
</feature>
<dbReference type="PANTHER" id="PTHR47950:SF44">
    <property type="entry name" value="CYTOCHROME P450, FAMILY 76, SUBFAMILY C, POLYPEPTIDE 5-RELATED"/>
    <property type="match status" value="1"/>
</dbReference>
<evidence type="ECO:0000256" key="2">
    <source>
        <dbReference type="ARBA" id="ARBA00022723"/>
    </source>
</evidence>
<keyword evidence="7" id="KW-0472">Membrane</keyword>
<dbReference type="InterPro" id="IPR002401">
    <property type="entry name" value="Cyt_P450_E_grp-I"/>
</dbReference>
<dbReference type="PRINTS" id="PR00385">
    <property type="entry name" value="P450"/>
</dbReference>
<keyword evidence="6" id="KW-0503">Monooxygenase</keyword>
<keyword evidence="4 5" id="KW-0408">Iron</keyword>
<keyword evidence="7" id="KW-0812">Transmembrane</keyword>
<dbReference type="EMBL" id="KM516790">
    <property type="protein sequence ID" value="AJD87463.1"/>
    <property type="molecule type" value="mRNA"/>
</dbReference>
<evidence type="ECO:0000256" key="1">
    <source>
        <dbReference type="ARBA" id="ARBA00010617"/>
    </source>
</evidence>
<dbReference type="AlphaFoldDB" id="A0A0U1YJT7"/>
<dbReference type="CDD" id="cd11073">
    <property type="entry name" value="CYP76-like"/>
    <property type="match status" value="1"/>
</dbReference>
<dbReference type="GO" id="GO:0016705">
    <property type="term" value="F:oxidoreductase activity, acting on paired donors, with incorporation or reduction of molecular oxygen"/>
    <property type="evidence" value="ECO:0007669"/>
    <property type="project" value="InterPro"/>
</dbReference>
<dbReference type="InterPro" id="IPR036396">
    <property type="entry name" value="Cyt_P450_sf"/>
</dbReference>
<evidence type="ECO:0000256" key="6">
    <source>
        <dbReference type="RuleBase" id="RU000461"/>
    </source>
</evidence>
<accession>A0A0U1YJT7</accession>
<dbReference type="PRINTS" id="PR00463">
    <property type="entry name" value="EP450I"/>
</dbReference>
<dbReference type="InterPro" id="IPR017972">
    <property type="entry name" value="Cyt_P450_CS"/>
</dbReference>
<keyword evidence="2 5" id="KW-0479">Metal-binding</keyword>
<name>A0A0U1YJT7_MIRJA</name>
<comment type="cofactor">
    <cofactor evidence="5">
        <name>heme</name>
        <dbReference type="ChEBI" id="CHEBI:30413"/>
    </cofactor>
</comment>
<dbReference type="PROSITE" id="PS00086">
    <property type="entry name" value="CYTOCHROME_P450"/>
    <property type="match status" value="1"/>
</dbReference>
<sequence length="492" mass="55861">MNHVLTIPVIFLLIILIIIHKLIFSSNHKLPPGPKPWPIIGNIHLLGNKPHRSLSKLAKKYGPLISLKLGTITTIVISSPDIAKEMFTKHDLALSARQVPEAAKIADHHLYSIIFLPICPKWRGYRKISTVHLFTNQILDTSQHLRRKKVHELVEYIKCCCENNQVVEIGKAAFTTSLNLLSNTFFSFDLASDIDFGYSIKFKNIVGELSEALAKPNLSDFFPIIKSLDLQGVKKKMEVLFTDMWDVFRKVVEERLSDNSKGLKDDVLDTLLKLVDEQEISLDEVVHFIMDLFSAGTETTLITLEWAMTELLRCPDKMAKAQAEIDQVIDMDGSVQESDIPKLPYIQAIVKEILRLHPATPFLVPRMAEQEVQLCDYYVPKNAQILVNVWLIGRDPSVWSNPETFIPERFLGRDIDVKGQDFELIPFGSGRRICPGMSLGYRMVHLMLANLLHSFDWSLPNGLDPKDLDMEDTFGLTLRKAQPLDAVAHYRS</sequence>
<comment type="similarity">
    <text evidence="1 6">Belongs to the cytochrome P450 family.</text>
</comment>
<dbReference type="GO" id="GO:0020037">
    <property type="term" value="F:heme binding"/>
    <property type="evidence" value="ECO:0007669"/>
    <property type="project" value="InterPro"/>
</dbReference>
<dbReference type="GO" id="GO:0004497">
    <property type="term" value="F:monooxygenase activity"/>
    <property type="evidence" value="ECO:0007669"/>
    <property type="project" value="UniProtKB-KW"/>
</dbReference>
<evidence type="ECO:0000256" key="5">
    <source>
        <dbReference type="PIRSR" id="PIRSR602401-1"/>
    </source>
</evidence>
<protein>
    <submittedName>
        <fullName evidence="8">Cytochrome P450 CYP76AD7</fullName>
    </submittedName>
</protein>
<keyword evidence="7" id="KW-1133">Transmembrane helix</keyword>
<evidence type="ECO:0000256" key="4">
    <source>
        <dbReference type="ARBA" id="ARBA00023004"/>
    </source>
</evidence>
<dbReference type="Pfam" id="PF00067">
    <property type="entry name" value="p450"/>
    <property type="match status" value="1"/>
</dbReference>
<keyword evidence="3 6" id="KW-0560">Oxidoreductase</keyword>
<evidence type="ECO:0000256" key="3">
    <source>
        <dbReference type="ARBA" id="ARBA00023002"/>
    </source>
</evidence>
<dbReference type="PANTHER" id="PTHR47950">
    <property type="entry name" value="CYTOCHROME P450, FAMILY 76, SUBFAMILY C, POLYPEPTIDE 5-RELATED"/>
    <property type="match status" value="1"/>
</dbReference>
<dbReference type="GO" id="GO:0005506">
    <property type="term" value="F:iron ion binding"/>
    <property type="evidence" value="ECO:0007669"/>
    <property type="project" value="InterPro"/>
</dbReference>
<keyword evidence="5 6" id="KW-0349">Heme</keyword>
<organism evidence="8">
    <name type="scientific">Mirabilis jalapa</name>
    <name type="common">Garden four-o'clock</name>
    <dbReference type="NCBI Taxonomy" id="3538"/>
    <lineage>
        <taxon>Eukaryota</taxon>
        <taxon>Viridiplantae</taxon>
        <taxon>Streptophyta</taxon>
        <taxon>Embryophyta</taxon>
        <taxon>Tracheophyta</taxon>
        <taxon>Spermatophyta</taxon>
        <taxon>Magnoliopsida</taxon>
        <taxon>eudicotyledons</taxon>
        <taxon>Gunneridae</taxon>
        <taxon>Pentapetalae</taxon>
        <taxon>Caryophyllales</taxon>
        <taxon>Nyctaginaceae</taxon>
        <taxon>Mirabilis</taxon>
    </lineage>
</organism>
<feature type="transmembrane region" description="Helical" evidence="7">
    <location>
        <begin position="6"/>
        <end position="24"/>
    </location>
</feature>
<dbReference type="SUPFAM" id="SSF48264">
    <property type="entry name" value="Cytochrome P450"/>
    <property type="match status" value="1"/>
</dbReference>
<dbReference type="SMR" id="A0A0U1YJT7"/>
<dbReference type="Gene3D" id="1.10.630.10">
    <property type="entry name" value="Cytochrome P450"/>
    <property type="match status" value="1"/>
</dbReference>
<dbReference type="FunFam" id="1.10.630.10:FF:000007">
    <property type="entry name" value="Cytochrome P450 76C4"/>
    <property type="match status" value="1"/>
</dbReference>
<reference evidence="8" key="1">
    <citation type="submission" date="2014-09" db="EMBL/GenBank/DDBJ databases">
        <title>CYP450 genes CYP76AD1, CYP76AD6, CYP76AD5 responsible for tryrosine hydroxylation step in the betalain biosynthetic pathway.</title>
        <authorList>
            <person name="Lloyd A.M."/>
        </authorList>
    </citation>
    <scope>NUCLEOTIDE SEQUENCE</scope>
</reference>
<evidence type="ECO:0000256" key="7">
    <source>
        <dbReference type="SAM" id="Phobius"/>
    </source>
</evidence>
<dbReference type="InterPro" id="IPR001128">
    <property type="entry name" value="Cyt_P450"/>
</dbReference>